<reference evidence="1" key="1">
    <citation type="submission" date="2018-02" db="EMBL/GenBank/DDBJ databases">
        <title>The genomes of Aspergillus section Nigri reveals drivers in fungal speciation.</title>
        <authorList>
            <consortium name="DOE Joint Genome Institute"/>
            <person name="Vesth T.C."/>
            <person name="Nybo J."/>
            <person name="Theobald S."/>
            <person name="Brandl J."/>
            <person name="Frisvad J.C."/>
            <person name="Nielsen K.F."/>
            <person name="Lyhne E.K."/>
            <person name="Kogle M.E."/>
            <person name="Kuo A."/>
            <person name="Riley R."/>
            <person name="Clum A."/>
            <person name="Nolan M."/>
            <person name="Lipzen A."/>
            <person name="Salamov A."/>
            <person name="Henrissat B."/>
            <person name="Wiebenga A."/>
            <person name="De vries R.P."/>
            <person name="Grigoriev I.V."/>
            <person name="Mortensen U.H."/>
            <person name="Andersen M.R."/>
            <person name="Baker S.E."/>
        </authorList>
    </citation>
    <scope>NUCLEOTIDE SEQUENCE</scope>
    <source>
        <strain evidence="1">CBS 121060</strain>
    </source>
</reference>
<gene>
    <name evidence="1" type="ORF">BO66DRAFT_444620</name>
</gene>
<proteinExistence type="predicted"/>
<organism evidence="1 2">
    <name type="scientific">Aspergillus aculeatinus CBS 121060</name>
    <dbReference type="NCBI Taxonomy" id="1448322"/>
    <lineage>
        <taxon>Eukaryota</taxon>
        <taxon>Fungi</taxon>
        <taxon>Dikarya</taxon>
        <taxon>Ascomycota</taxon>
        <taxon>Pezizomycotina</taxon>
        <taxon>Eurotiomycetes</taxon>
        <taxon>Eurotiomycetidae</taxon>
        <taxon>Eurotiales</taxon>
        <taxon>Aspergillaceae</taxon>
        <taxon>Aspergillus</taxon>
        <taxon>Aspergillus subgen. Circumdati</taxon>
    </lineage>
</organism>
<accession>A0ACD1GRK8</accession>
<evidence type="ECO:0000313" key="1">
    <source>
        <dbReference type="EMBL" id="RAH63825.1"/>
    </source>
</evidence>
<keyword evidence="2" id="KW-1185">Reference proteome</keyword>
<sequence>MIRYKPTRITLGDGDLRCHLQRLLNRHSRLAEWHQHDQFLNDSSFDDGEDDAFLESDSDLFSAPSVSPPDSICYSAPDEALEDGSSPRGRGGGDHNTRTECPPGASTAPSSTKDTGSPVIVQPSTLSLETARSAEKNVDVHVDLNRTHTALDAADEERGTKSDIENHSRSLVTIQPGRSTKPISSSLTDKEEFRSTSITDTMVDGGKTRLRSSKRPTRGQRASNRLGDAVPSCDSCALGAHNPTPLDDEATSVTESQHGSRPYSRSTEARLHGCPVDNGGPKNTQRPTKLVKLKGINLAVIDKLSPSAQTDISQSLRVPDRDTGTGSCQGYGDPPRTIAGKDEFRQENQPPRSAFATPTALAQSLALSGNGKSHTLMQPMSARMSATQAHPCEEEEDHREAALHSIEVEAANFEKYVNMAMYQMLASSESEEFRDLVE</sequence>
<dbReference type="EMBL" id="KZ825031">
    <property type="protein sequence ID" value="RAH63825.1"/>
    <property type="molecule type" value="Genomic_DNA"/>
</dbReference>
<evidence type="ECO:0000313" key="2">
    <source>
        <dbReference type="Proteomes" id="UP000249661"/>
    </source>
</evidence>
<dbReference type="Proteomes" id="UP000249661">
    <property type="component" value="Unassembled WGS sequence"/>
</dbReference>
<protein>
    <submittedName>
        <fullName evidence="1">Uncharacterized protein</fullName>
    </submittedName>
</protein>
<name>A0ACD1GRK8_9EURO</name>